<reference evidence="2 3" key="1">
    <citation type="submission" date="2023-12" db="EMBL/GenBank/DDBJ databases">
        <title>A high-quality genome assembly for Dillenia turbinata (Dilleniales).</title>
        <authorList>
            <person name="Chanderbali A."/>
        </authorList>
    </citation>
    <scope>NUCLEOTIDE SEQUENCE [LARGE SCALE GENOMIC DNA]</scope>
    <source>
        <strain evidence="2">LSX21</strain>
        <tissue evidence="2">Leaf</tissue>
    </source>
</reference>
<accession>A0AAN8V5Y3</accession>
<proteinExistence type="predicted"/>
<dbReference type="Proteomes" id="UP001370490">
    <property type="component" value="Unassembled WGS sequence"/>
</dbReference>
<gene>
    <name evidence="2" type="ORF">RJ641_009800</name>
</gene>
<dbReference type="AlphaFoldDB" id="A0AAN8V5Y3"/>
<dbReference type="EMBL" id="JBAMMX010000016">
    <property type="protein sequence ID" value="KAK6925474.1"/>
    <property type="molecule type" value="Genomic_DNA"/>
</dbReference>
<protein>
    <submittedName>
        <fullName evidence="2">Uncharacterized protein</fullName>
    </submittedName>
</protein>
<sequence>MPIICTSKGLESCHGEERQLPDGPNAQRRSYLIGRLWKKSFAIDDPTVNGGAKIGSDDDERI</sequence>
<name>A0AAN8V5Y3_9MAGN</name>
<feature type="region of interest" description="Disordered" evidence="1">
    <location>
        <begin position="1"/>
        <end position="26"/>
    </location>
</feature>
<evidence type="ECO:0000256" key="1">
    <source>
        <dbReference type="SAM" id="MobiDB-lite"/>
    </source>
</evidence>
<feature type="compositionally biased region" description="Basic and acidic residues" evidence="1">
    <location>
        <begin position="11"/>
        <end position="20"/>
    </location>
</feature>
<comment type="caution">
    <text evidence="2">The sequence shown here is derived from an EMBL/GenBank/DDBJ whole genome shotgun (WGS) entry which is preliminary data.</text>
</comment>
<organism evidence="2 3">
    <name type="scientific">Dillenia turbinata</name>
    <dbReference type="NCBI Taxonomy" id="194707"/>
    <lineage>
        <taxon>Eukaryota</taxon>
        <taxon>Viridiplantae</taxon>
        <taxon>Streptophyta</taxon>
        <taxon>Embryophyta</taxon>
        <taxon>Tracheophyta</taxon>
        <taxon>Spermatophyta</taxon>
        <taxon>Magnoliopsida</taxon>
        <taxon>eudicotyledons</taxon>
        <taxon>Gunneridae</taxon>
        <taxon>Pentapetalae</taxon>
        <taxon>Dilleniales</taxon>
        <taxon>Dilleniaceae</taxon>
        <taxon>Dillenia</taxon>
    </lineage>
</organism>
<evidence type="ECO:0000313" key="3">
    <source>
        <dbReference type="Proteomes" id="UP001370490"/>
    </source>
</evidence>
<evidence type="ECO:0000313" key="2">
    <source>
        <dbReference type="EMBL" id="KAK6925474.1"/>
    </source>
</evidence>
<keyword evidence="3" id="KW-1185">Reference proteome</keyword>